<gene>
    <name evidence="2" type="ORF">EMQ25_15360</name>
</gene>
<protein>
    <submittedName>
        <fullName evidence="2">Uncharacterized protein</fullName>
    </submittedName>
</protein>
<keyword evidence="1" id="KW-1133">Transmembrane helix</keyword>
<dbReference type="InterPro" id="IPR045964">
    <property type="entry name" value="DUF6384"/>
</dbReference>
<evidence type="ECO:0000256" key="1">
    <source>
        <dbReference type="SAM" id="Phobius"/>
    </source>
</evidence>
<accession>A0A433X3W7</accession>
<dbReference type="AlphaFoldDB" id="A0A433X3W7"/>
<reference evidence="2 3" key="1">
    <citation type="journal article" date="2016" name="Int. J. Syst. Evol. Microbiol.">
        <title>Arsenicitalea aurantiaca gen. nov., sp. nov., a new member of the family Hyphomicrobiaceae, isolated from high-arsenic sediment.</title>
        <authorList>
            <person name="Mu Y."/>
            <person name="Zhou L."/>
            <person name="Zeng X.C."/>
            <person name="Liu L."/>
            <person name="Pan Y."/>
            <person name="Chen X."/>
            <person name="Wang J."/>
            <person name="Li S."/>
            <person name="Li W.J."/>
            <person name="Wang Y."/>
        </authorList>
    </citation>
    <scope>NUCLEOTIDE SEQUENCE [LARGE SCALE GENOMIC DNA]</scope>
    <source>
        <strain evidence="2 3">42-50</strain>
    </source>
</reference>
<dbReference type="Pfam" id="PF19911">
    <property type="entry name" value="DUF6384"/>
    <property type="match status" value="1"/>
</dbReference>
<dbReference type="RefSeq" id="WP_127189491.1">
    <property type="nucleotide sequence ID" value="NZ_RZNJ01000006.1"/>
</dbReference>
<sequence>MTSAALPPKAPLDDVMLAMDVVDTLRHRQDLVTRELEGVNRESQLIERLRDLYHQQGIEVPDHILKEGVAALAESRFTYEPPRPSLQLRLARLYVTRARWGRPVAAGLIALLLGVGGYFLAYKPFVAAQSEAARVELAEGLPQRMDEVYDAIYNETKVQQAVTQAAQLRERGKTAAAAGERASAERALAGMTDILDTLRREYSLRIVNREGVQSGFWTFPEINTDATNYYVVVEAIGPEGEPLALPILNEETGETQTVTLWGVRVPEAVYASVEADKRDDGIIQRNVVGLKQYGFLEVDYLMPVSGGAVTQW</sequence>
<proteinExistence type="predicted"/>
<evidence type="ECO:0000313" key="2">
    <source>
        <dbReference type="EMBL" id="RUT28767.1"/>
    </source>
</evidence>
<keyword evidence="1" id="KW-0472">Membrane</keyword>
<evidence type="ECO:0000313" key="3">
    <source>
        <dbReference type="Proteomes" id="UP000281547"/>
    </source>
</evidence>
<dbReference type="EMBL" id="RZNJ01000006">
    <property type="protein sequence ID" value="RUT28767.1"/>
    <property type="molecule type" value="Genomic_DNA"/>
</dbReference>
<comment type="caution">
    <text evidence="2">The sequence shown here is derived from an EMBL/GenBank/DDBJ whole genome shotgun (WGS) entry which is preliminary data.</text>
</comment>
<dbReference type="Proteomes" id="UP000281547">
    <property type="component" value="Unassembled WGS sequence"/>
</dbReference>
<keyword evidence="3" id="KW-1185">Reference proteome</keyword>
<name>A0A433X3W7_9HYPH</name>
<feature type="transmembrane region" description="Helical" evidence="1">
    <location>
        <begin position="100"/>
        <end position="121"/>
    </location>
</feature>
<organism evidence="2 3">
    <name type="scientific">Arsenicitalea aurantiaca</name>
    <dbReference type="NCBI Taxonomy" id="1783274"/>
    <lineage>
        <taxon>Bacteria</taxon>
        <taxon>Pseudomonadati</taxon>
        <taxon>Pseudomonadota</taxon>
        <taxon>Alphaproteobacteria</taxon>
        <taxon>Hyphomicrobiales</taxon>
        <taxon>Devosiaceae</taxon>
        <taxon>Arsenicitalea</taxon>
    </lineage>
</organism>
<dbReference type="OrthoDB" id="6115808at2"/>
<keyword evidence="1" id="KW-0812">Transmembrane</keyword>